<keyword evidence="3" id="KW-0813">Transport</keyword>
<feature type="transmembrane region" description="Helical" evidence="10">
    <location>
        <begin position="1153"/>
        <end position="1171"/>
    </location>
</feature>
<accession>A0AAW1XXA4</accession>
<dbReference type="PANTHER" id="PTHR48040">
    <property type="entry name" value="PLEIOTROPIC DRUG RESISTANCE PROTEIN 1-LIKE ISOFORM X1"/>
    <property type="match status" value="1"/>
</dbReference>
<dbReference type="InterPro" id="IPR029481">
    <property type="entry name" value="ABC_trans_N"/>
</dbReference>
<keyword evidence="7" id="KW-0067">ATP-binding</keyword>
<evidence type="ECO:0000313" key="13">
    <source>
        <dbReference type="Proteomes" id="UP001457282"/>
    </source>
</evidence>
<dbReference type="SMART" id="SM00382">
    <property type="entry name" value="AAA"/>
    <property type="match status" value="2"/>
</dbReference>
<keyword evidence="9 10" id="KW-0472">Membrane</keyword>
<dbReference type="EMBL" id="JBEDUW010000003">
    <property type="protein sequence ID" value="KAK9941390.1"/>
    <property type="molecule type" value="Genomic_DNA"/>
</dbReference>
<organism evidence="12 13">
    <name type="scientific">Rubus argutus</name>
    <name type="common">Southern blackberry</name>
    <dbReference type="NCBI Taxonomy" id="59490"/>
    <lineage>
        <taxon>Eukaryota</taxon>
        <taxon>Viridiplantae</taxon>
        <taxon>Streptophyta</taxon>
        <taxon>Embryophyta</taxon>
        <taxon>Tracheophyta</taxon>
        <taxon>Spermatophyta</taxon>
        <taxon>Magnoliopsida</taxon>
        <taxon>eudicotyledons</taxon>
        <taxon>Gunneridae</taxon>
        <taxon>Pentapetalae</taxon>
        <taxon>rosids</taxon>
        <taxon>fabids</taxon>
        <taxon>Rosales</taxon>
        <taxon>Rosaceae</taxon>
        <taxon>Rosoideae</taxon>
        <taxon>Rosoideae incertae sedis</taxon>
        <taxon>Rubus</taxon>
    </lineage>
</organism>
<dbReference type="InterPro" id="IPR043926">
    <property type="entry name" value="ABCG_dom"/>
</dbReference>
<feature type="transmembrane region" description="Helical" evidence="10">
    <location>
        <begin position="1296"/>
        <end position="1316"/>
    </location>
</feature>
<evidence type="ECO:0000256" key="1">
    <source>
        <dbReference type="ARBA" id="ARBA00004141"/>
    </source>
</evidence>
<dbReference type="Pfam" id="PF08370">
    <property type="entry name" value="PDR_assoc"/>
    <property type="match status" value="1"/>
</dbReference>
<feature type="transmembrane region" description="Helical" evidence="10">
    <location>
        <begin position="1323"/>
        <end position="1342"/>
    </location>
</feature>
<proteinExistence type="inferred from homology"/>
<dbReference type="GO" id="GO:0005524">
    <property type="term" value="F:ATP binding"/>
    <property type="evidence" value="ECO:0007669"/>
    <property type="project" value="UniProtKB-KW"/>
</dbReference>
<evidence type="ECO:0000259" key="11">
    <source>
        <dbReference type="PROSITE" id="PS50893"/>
    </source>
</evidence>
<feature type="transmembrane region" description="Helical" evidence="10">
    <location>
        <begin position="596"/>
        <end position="618"/>
    </location>
</feature>
<dbReference type="InterPro" id="IPR003439">
    <property type="entry name" value="ABC_transporter-like_ATP-bd"/>
</dbReference>
<evidence type="ECO:0000256" key="8">
    <source>
        <dbReference type="ARBA" id="ARBA00022989"/>
    </source>
</evidence>
<dbReference type="Pfam" id="PF19055">
    <property type="entry name" value="ABC2_membrane_7"/>
    <property type="match status" value="1"/>
</dbReference>
<keyword evidence="13" id="KW-1185">Reference proteome</keyword>
<evidence type="ECO:0000256" key="5">
    <source>
        <dbReference type="ARBA" id="ARBA00022737"/>
    </source>
</evidence>
<dbReference type="FunFam" id="3.40.50.300:FF:000179">
    <property type="entry name" value="ABC transporter G family member 34"/>
    <property type="match status" value="1"/>
</dbReference>
<evidence type="ECO:0000256" key="9">
    <source>
        <dbReference type="ARBA" id="ARBA00023136"/>
    </source>
</evidence>
<dbReference type="GO" id="GO:0016020">
    <property type="term" value="C:membrane"/>
    <property type="evidence" value="ECO:0007669"/>
    <property type="project" value="UniProtKB-SubCell"/>
</dbReference>
<evidence type="ECO:0000256" key="7">
    <source>
        <dbReference type="ARBA" id="ARBA00022840"/>
    </source>
</evidence>
<evidence type="ECO:0000256" key="4">
    <source>
        <dbReference type="ARBA" id="ARBA00022692"/>
    </source>
</evidence>
<dbReference type="InterPro" id="IPR034001">
    <property type="entry name" value="ABCG_PDR_1"/>
</dbReference>
<protein>
    <recommendedName>
        <fullName evidence="11">ABC transporter domain-containing protein</fullName>
    </recommendedName>
</protein>
<dbReference type="Pfam" id="PF01061">
    <property type="entry name" value="ABC2_membrane"/>
    <property type="match status" value="2"/>
</dbReference>
<evidence type="ECO:0000256" key="2">
    <source>
        <dbReference type="ARBA" id="ARBA00006012"/>
    </source>
</evidence>
<evidence type="ECO:0000256" key="3">
    <source>
        <dbReference type="ARBA" id="ARBA00022448"/>
    </source>
</evidence>
<feature type="domain" description="ABC transporter" evidence="11">
    <location>
        <begin position="820"/>
        <end position="1059"/>
    </location>
</feature>
<dbReference type="PROSITE" id="PS50893">
    <property type="entry name" value="ABC_TRANSPORTER_2"/>
    <property type="match status" value="2"/>
</dbReference>
<dbReference type="GO" id="GO:0140359">
    <property type="term" value="F:ABC-type transporter activity"/>
    <property type="evidence" value="ECO:0007669"/>
    <property type="project" value="InterPro"/>
</dbReference>
<dbReference type="Proteomes" id="UP001457282">
    <property type="component" value="Unassembled WGS sequence"/>
</dbReference>
<dbReference type="CDD" id="cd03232">
    <property type="entry name" value="ABCG_PDR_domain2"/>
    <property type="match status" value="1"/>
</dbReference>
<dbReference type="Pfam" id="PF14510">
    <property type="entry name" value="ABC_trans_N"/>
    <property type="match status" value="1"/>
</dbReference>
<evidence type="ECO:0000313" key="12">
    <source>
        <dbReference type="EMBL" id="KAK9941390.1"/>
    </source>
</evidence>
<keyword evidence="5" id="KW-0677">Repeat</keyword>
<feature type="domain" description="ABC transporter" evidence="11">
    <location>
        <begin position="141"/>
        <end position="416"/>
    </location>
</feature>
<dbReference type="InterPro" id="IPR013525">
    <property type="entry name" value="ABC2_TM"/>
</dbReference>
<dbReference type="SUPFAM" id="SSF52540">
    <property type="entry name" value="P-loop containing nucleoside triphosphate hydrolases"/>
    <property type="match status" value="2"/>
</dbReference>
<dbReference type="InterPro" id="IPR027417">
    <property type="entry name" value="P-loop_NTPase"/>
</dbReference>
<dbReference type="InterPro" id="IPR003593">
    <property type="entry name" value="AAA+_ATPase"/>
</dbReference>
<comment type="subcellular location">
    <subcellularLocation>
        <location evidence="1">Membrane</location>
        <topology evidence="1">Multi-pass membrane protein</topology>
    </subcellularLocation>
</comment>
<feature type="transmembrane region" description="Helical" evidence="10">
    <location>
        <begin position="1266"/>
        <end position="1290"/>
    </location>
</feature>
<feature type="transmembrane region" description="Helical" evidence="10">
    <location>
        <begin position="739"/>
        <end position="761"/>
    </location>
</feature>
<feature type="transmembrane region" description="Helical" evidence="10">
    <location>
        <begin position="1223"/>
        <end position="1254"/>
    </location>
</feature>
<comment type="similarity">
    <text evidence="2">Belongs to the ABC transporter superfamily. ABCG family. PDR (TC 3.A.1.205) subfamily.</text>
</comment>
<feature type="transmembrane region" description="Helical" evidence="10">
    <location>
        <begin position="1183"/>
        <end position="1203"/>
    </location>
</feature>
<dbReference type="PANTHER" id="PTHR48040:SF45">
    <property type="entry name" value="PLEIOTROPIC DRUG RESISTANCE PROTEIN 1-LIKE"/>
    <property type="match status" value="1"/>
</dbReference>
<feature type="transmembrane region" description="Helical" evidence="10">
    <location>
        <begin position="512"/>
        <end position="533"/>
    </location>
</feature>
<comment type="caution">
    <text evidence="12">The sequence shown here is derived from an EMBL/GenBank/DDBJ whole genome shotgun (WGS) entry which is preliminary data.</text>
</comment>
<dbReference type="Pfam" id="PF00005">
    <property type="entry name" value="ABC_tran"/>
    <property type="match status" value="2"/>
</dbReference>
<gene>
    <name evidence="12" type="ORF">M0R45_017995</name>
</gene>
<name>A0AAW1XXA4_RUBAR</name>
<dbReference type="CDD" id="cd03233">
    <property type="entry name" value="ABCG_PDR_domain1"/>
    <property type="match status" value="1"/>
</dbReference>
<sequence length="1404" mass="158910">MGQEQEEEPISNSVDEESNLTMTTWAAIERLPTYSRTRRGILLAQGQGQEEEGHQNREIDVKKNLGLPERKTLLERLVKIVEQDNDKFLLKLKDRMNRVGLEFPTTQVRFEHLNVEAQVYVGSRASSTVLNFSINMLEGFLNYFHILPSRKRPLPILHDVSGIIKPRRMTLLLGGPGSGKTTLLLALAGKLNKDNLNFSGRVTYNGLEMDEFVSERTSAYVSQHDLHIPELTVRETLAFAARCQGVGPRYEMLLELLRREKAANIMPDLDLDLYMKAAALEGQETNIVTDLVLKVLGLEDCADIMVGDEMTRGISGGQKKRLTTGEMLVGPESRVLLMDEISNGLDSSTTFQIVKTLQQFVHILNGTALISLLQTAPETYDLFDDIILLSDGYIVYQGPRENVLEFFEYMGFKCPERKRVADFLQEVTSRKDQEQYWAHMDRPYSFVTTIAFSEAMQLFHIGRKLGDELSIPFNKSEGHPAALSTKKYGVSKKELFKACLARQILLTKRNSFVYIFKLAQLIIVSVTTMTLFLRTEMDRITVADGGIYMGALFYTLLAIMLNGFAELHMTVTRLPVFFKQRDHLFYPAWAYSLPTWMIRIPITFVDVSIWVIITYYAIGYDPSTERFFKHFFLLLCISQMANGLFRLIGALGRNITIANTFGFGALLVILGLGGFILPRDDMNKWLLWGYWLSPFTYGLNAIAVNEFLGKSWRHVPANSTEALGVMVLKYQGIFPEARFYWIGVVALIGFILLLNLFYTLALQYLDPLEMPQAVLSNEALSAQEDSTVASNSTKQHGMVLPFEPLSVTFEEIKYAVDMPKEMKDQSKTGDRLELLKGVSGAFRPGVLTALMGVSGAGKTTLMDVLAGRKTSGYIEGSITLSGYAKRQETFARISGYCEQTDIHSPHVTVYESLVYSAWLRLPREVDSPTRKMFIEEVMELVEMTSISDALVGLPGVNGLSTEQRKRLTIAVELVANPSIIFMDEPTSGLDARAAAIVMRTVRNTVDTGRTVVCTIHQPSIDIFDVFDEMLLLKRGGEEMYVGPLGHHSSQMIEYFEGISGISKIKDGYNPATWMLEVTSAAQEASLGVDFADIYKNSEVYRRNKTLIKELSTPAPNSKDLYFPTQYSQSFFTQCLACLWKQHVSYWRNPQYSAVRLFFTTMMAVLLGSIFWDFGSKRQRQRDLFSAMGSMYAAVLFIGIQNALSVQSVVGIERMVSYRERAAGMYSAFPFAFGQAVIEIPYGLIQTIIYGVIVYSMVGFDWTLTKFFCYILFMYLTFLYFTFHGMMIVAITPNNTISVVVSSAFYPLWNVISGYLIPKTRIPIWWRWFYWVSPTSWSLYGLFSSQFGGLKDTLDSGETVDHFIKTYFGYRKDFLDVVVVVLVGFSVLFVFIFAFGIRQLNFQKR</sequence>
<feature type="transmembrane region" description="Helical" evidence="10">
    <location>
        <begin position="545"/>
        <end position="565"/>
    </location>
</feature>
<dbReference type="FunFam" id="3.40.50.300:FF:000059">
    <property type="entry name" value="ABC transporter G family member 40"/>
    <property type="match status" value="1"/>
</dbReference>
<feature type="transmembrane region" description="Helical" evidence="10">
    <location>
        <begin position="1376"/>
        <end position="1396"/>
    </location>
</feature>
<feature type="transmembrane region" description="Helical" evidence="10">
    <location>
        <begin position="655"/>
        <end position="677"/>
    </location>
</feature>
<reference evidence="12 13" key="1">
    <citation type="journal article" date="2023" name="G3 (Bethesda)">
        <title>A chromosome-length genome assembly and annotation of blackberry (Rubus argutus, cv. 'Hillquist').</title>
        <authorList>
            <person name="Bruna T."/>
            <person name="Aryal R."/>
            <person name="Dudchenko O."/>
            <person name="Sargent D.J."/>
            <person name="Mead D."/>
            <person name="Buti M."/>
            <person name="Cavallini A."/>
            <person name="Hytonen T."/>
            <person name="Andres J."/>
            <person name="Pham M."/>
            <person name="Weisz D."/>
            <person name="Mascagni F."/>
            <person name="Usai G."/>
            <person name="Natali L."/>
            <person name="Bassil N."/>
            <person name="Fernandez G.E."/>
            <person name="Lomsadze A."/>
            <person name="Armour M."/>
            <person name="Olukolu B."/>
            <person name="Poorten T."/>
            <person name="Britton C."/>
            <person name="Davik J."/>
            <person name="Ashrafi H."/>
            <person name="Aiden E.L."/>
            <person name="Borodovsky M."/>
            <person name="Worthington M."/>
        </authorList>
    </citation>
    <scope>NUCLEOTIDE SEQUENCE [LARGE SCALE GENOMIC DNA]</scope>
    <source>
        <strain evidence="12">PI 553951</strain>
    </source>
</reference>
<feature type="transmembrane region" description="Helical" evidence="10">
    <location>
        <begin position="630"/>
        <end position="649"/>
    </location>
</feature>
<dbReference type="Gene3D" id="3.40.50.300">
    <property type="entry name" value="P-loop containing nucleotide triphosphate hydrolases"/>
    <property type="match status" value="2"/>
</dbReference>
<dbReference type="GO" id="GO:0016887">
    <property type="term" value="F:ATP hydrolysis activity"/>
    <property type="evidence" value="ECO:0007669"/>
    <property type="project" value="InterPro"/>
</dbReference>
<dbReference type="InterPro" id="IPR034003">
    <property type="entry name" value="ABCG_PDR_2"/>
</dbReference>
<keyword evidence="4 10" id="KW-0812">Transmembrane</keyword>
<evidence type="ECO:0000256" key="10">
    <source>
        <dbReference type="SAM" id="Phobius"/>
    </source>
</evidence>
<dbReference type="InterPro" id="IPR013581">
    <property type="entry name" value="PDR_assoc"/>
</dbReference>
<evidence type="ECO:0000256" key="6">
    <source>
        <dbReference type="ARBA" id="ARBA00022741"/>
    </source>
</evidence>
<keyword evidence="6" id="KW-0547">Nucleotide-binding</keyword>
<keyword evidence="8 10" id="KW-1133">Transmembrane helix</keyword>